<protein>
    <recommendedName>
        <fullName evidence="3">Lipoprotein</fullName>
    </recommendedName>
</protein>
<gene>
    <name evidence="1" type="ORF">SanaruYs_07620</name>
</gene>
<reference evidence="1 2" key="1">
    <citation type="submission" date="2018-11" db="EMBL/GenBank/DDBJ databases">
        <title>Chryseotalea sanarue gen. nov., sp., nov., a member of the family Cytophagaceae, isolated from a brackish lake in Hamamatsu Japan.</title>
        <authorList>
            <person name="Maejima Y."/>
            <person name="Iino T."/>
            <person name="Muraguchi Y."/>
            <person name="Fukuda K."/>
            <person name="Ohkuma M."/>
            <person name="Moriuchi R."/>
            <person name="Dohra H."/>
            <person name="Kimbara K."/>
            <person name="Shintani M."/>
        </authorList>
    </citation>
    <scope>NUCLEOTIDE SEQUENCE [LARGE SCALE GENOMIC DNA]</scope>
    <source>
        <strain evidence="1 2">Ys</strain>
    </source>
</reference>
<organism evidence="1 2">
    <name type="scientific">Chryseotalea sanaruensis</name>
    <dbReference type="NCBI Taxonomy" id="2482724"/>
    <lineage>
        <taxon>Bacteria</taxon>
        <taxon>Pseudomonadati</taxon>
        <taxon>Bacteroidota</taxon>
        <taxon>Cytophagia</taxon>
        <taxon>Cytophagales</taxon>
        <taxon>Chryseotaleaceae</taxon>
        <taxon>Chryseotalea</taxon>
    </lineage>
</organism>
<keyword evidence="2" id="KW-1185">Reference proteome</keyword>
<dbReference type="PROSITE" id="PS51257">
    <property type="entry name" value="PROKAR_LIPOPROTEIN"/>
    <property type="match status" value="1"/>
</dbReference>
<dbReference type="EMBL" id="BHXQ01000001">
    <property type="protein sequence ID" value="GCC50547.1"/>
    <property type="molecule type" value="Genomic_DNA"/>
</dbReference>
<dbReference type="RefSeq" id="WP_127121169.1">
    <property type="nucleotide sequence ID" value="NZ_BHXQ01000001.1"/>
</dbReference>
<accession>A0A401U6P0</accession>
<comment type="caution">
    <text evidence="1">The sequence shown here is derived from an EMBL/GenBank/DDBJ whole genome shotgun (WGS) entry which is preliminary data.</text>
</comment>
<dbReference type="Proteomes" id="UP000288227">
    <property type="component" value="Unassembled WGS sequence"/>
</dbReference>
<dbReference type="OrthoDB" id="918297at2"/>
<proteinExistence type="predicted"/>
<evidence type="ECO:0008006" key="3">
    <source>
        <dbReference type="Google" id="ProtNLM"/>
    </source>
</evidence>
<name>A0A401U6P0_9BACT</name>
<dbReference type="AlphaFoldDB" id="A0A401U6P0"/>
<evidence type="ECO:0000313" key="2">
    <source>
        <dbReference type="Proteomes" id="UP000288227"/>
    </source>
</evidence>
<evidence type="ECO:0000313" key="1">
    <source>
        <dbReference type="EMBL" id="GCC50547.1"/>
    </source>
</evidence>
<sequence length="399" mass="43364">MKSIIRIFLPLTLLVSACLEKADLRLEEKSFFRIYDNADFNAAFTPIDIQQTSDEGYLVLAGKRLDDSNFTGIYLLKVDKTGQIVNEVDDFDTQYVNPVGPLLLINGAYHFVCMDTNLQLAQLVRLNANGDIDGSITPLGLTYPLAINTDGNNILLLSYDNEDKQMDITQLSATGSISAGPTGFSIGVGDETEEPIINHFIQGGRKFPFAIGRTSGGAIYYNGFYNYTFSLVFTSFGADDPAGVVYGQQDDGGFSAVMPVGAGQFAASRFNFGDNFLLPQINLTTNGITIGTELGGFTLPELAPNATVRLLHHTTDQQASIVFGSNTQARQIALLAYNEDDGSFTGSRYLGFANPFEIGNLIQTSDDGIAVCGITYLAGRFPRICIFKLSKQEVEELTK</sequence>